<accession>A0ABP8SIM9</accession>
<dbReference type="RefSeq" id="WP_346119051.1">
    <property type="nucleotide sequence ID" value="NZ_BAABGU010000011.1"/>
</dbReference>
<dbReference type="InterPro" id="IPR052951">
    <property type="entry name" value="Tellurite_res_ion_channel"/>
</dbReference>
<dbReference type="Pfam" id="PF03595">
    <property type="entry name" value="SLAC1"/>
    <property type="match status" value="1"/>
</dbReference>
<reference evidence="8" key="1">
    <citation type="journal article" date="2019" name="Int. J. Syst. Evol. Microbiol.">
        <title>The Global Catalogue of Microorganisms (GCM) 10K type strain sequencing project: providing services to taxonomists for standard genome sequencing and annotation.</title>
        <authorList>
            <consortium name="The Broad Institute Genomics Platform"/>
            <consortium name="The Broad Institute Genome Sequencing Center for Infectious Disease"/>
            <person name="Wu L."/>
            <person name="Ma J."/>
        </authorList>
    </citation>
    <scope>NUCLEOTIDE SEQUENCE [LARGE SCALE GENOMIC DNA]</scope>
    <source>
        <strain evidence="8">JCM 3175</strain>
    </source>
</reference>
<evidence type="ECO:0000313" key="7">
    <source>
        <dbReference type="EMBL" id="GAA4568948.1"/>
    </source>
</evidence>
<organism evidence="7 8">
    <name type="scientific">Micromonospora coerulea</name>
    <dbReference type="NCBI Taxonomy" id="47856"/>
    <lineage>
        <taxon>Bacteria</taxon>
        <taxon>Bacillati</taxon>
        <taxon>Actinomycetota</taxon>
        <taxon>Actinomycetes</taxon>
        <taxon>Micromonosporales</taxon>
        <taxon>Micromonosporaceae</taxon>
        <taxon>Micromonospora</taxon>
    </lineage>
</organism>
<comment type="caution">
    <text evidence="7">The sequence shown here is derived from an EMBL/GenBank/DDBJ whole genome shotgun (WGS) entry which is preliminary data.</text>
</comment>
<evidence type="ECO:0000313" key="8">
    <source>
        <dbReference type="Proteomes" id="UP001500307"/>
    </source>
</evidence>
<name>A0ABP8SIM9_9ACTN</name>
<feature type="transmembrane region" description="Helical" evidence="6">
    <location>
        <begin position="75"/>
        <end position="94"/>
    </location>
</feature>
<keyword evidence="8" id="KW-1185">Reference proteome</keyword>
<evidence type="ECO:0000256" key="3">
    <source>
        <dbReference type="ARBA" id="ARBA00022989"/>
    </source>
</evidence>
<evidence type="ECO:0000256" key="6">
    <source>
        <dbReference type="SAM" id="Phobius"/>
    </source>
</evidence>
<dbReference type="PANTHER" id="PTHR37955">
    <property type="entry name" value="TELLURITE RESISTANCE PROTEIN TEHA"/>
    <property type="match status" value="1"/>
</dbReference>
<keyword evidence="2 6" id="KW-0812">Transmembrane</keyword>
<keyword evidence="4 6" id="KW-0472">Membrane</keyword>
<proteinExistence type="predicted"/>
<evidence type="ECO:0000256" key="2">
    <source>
        <dbReference type="ARBA" id="ARBA00022692"/>
    </source>
</evidence>
<evidence type="ECO:0000256" key="5">
    <source>
        <dbReference type="SAM" id="MobiDB-lite"/>
    </source>
</evidence>
<feature type="transmembrane region" description="Helical" evidence="6">
    <location>
        <begin position="115"/>
        <end position="134"/>
    </location>
</feature>
<dbReference type="Gene3D" id="1.50.10.150">
    <property type="entry name" value="Voltage-dependent anion channel"/>
    <property type="match status" value="1"/>
</dbReference>
<dbReference type="InterPro" id="IPR038665">
    <property type="entry name" value="Voltage-dep_anion_channel_sf"/>
</dbReference>
<dbReference type="EMBL" id="BAABGU010000011">
    <property type="protein sequence ID" value="GAA4568948.1"/>
    <property type="molecule type" value="Genomic_DNA"/>
</dbReference>
<feature type="region of interest" description="Disordered" evidence="5">
    <location>
        <begin position="1"/>
        <end position="34"/>
    </location>
</feature>
<dbReference type="PANTHER" id="PTHR37955:SF1">
    <property type="entry name" value="DEP DOMAIN-CONTAINING PROTEIN"/>
    <property type="match status" value="1"/>
</dbReference>
<feature type="transmembrane region" description="Helical" evidence="6">
    <location>
        <begin position="42"/>
        <end position="63"/>
    </location>
</feature>
<evidence type="ECO:0000256" key="1">
    <source>
        <dbReference type="ARBA" id="ARBA00004141"/>
    </source>
</evidence>
<feature type="transmembrane region" description="Helical" evidence="6">
    <location>
        <begin position="234"/>
        <end position="253"/>
    </location>
</feature>
<protein>
    <submittedName>
        <fullName evidence="7">Dicarboxylate transporter/tellurite-resistance protein TehA</fullName>
    </submittedName>
</protein>
<feature type="transmembrane region" description="Helical" evidence="6">
    <location>
        <begin position="259"/>
        <end position="278"/>
    </location>
</feature>
<gene>
    <name evidence="7" type="primary">tehA</name>
    <name evidence="7" type="ORF">GCM10023176_24430</name>
</gene>
<feature type="transmembrane region" description="Helical" evidence="6">
    <location>
        <begin position="174"/>
        <end position="191"/>
    </location>
</feature>
<feature type="transmembrane region" description="Helical" evidence="6">
    <location>
        <begin position="140"/>
        <end position="162"/>
    </location>
</feature>
<sequence>MTTPTYEATDRSAGSTPPATRRTATGGVPTAGGEPPTVGGSALLGVFAIPLGLAGLGGVWQALRTIASAPAWPAEVLFAASTAIWLALTVVYVGRGVRRAGTFTAHRQHAVHGPFAAYLPVIGILLSAHYIPYLHDVARGAVLVFVLALGVLAAQLVAHWLLGNLPVQTFHPGYFLPTVAGAFIASIGLHASGWHQAAVSAFGVGILFWLIIGTLVFGRLFTGAPLPDAVKPSLAVLVSPPAVAGIAWLAIAGGRMDSVGYLLLGILLMMLLVQVMFLPDYRVLSFNPNFWAFTFPVAASSNFAIRWLTSAELPGGHTWSWALAALATAFVGAIAAATVLTSYRQQIARRR</sequence>
<evidence type="ECO:0000256" key="4">
    <source>
        <dbReference type="ARBA" id="ARBA00023136"/>
    </source>
</evidence>
<feature type="transmembrane region" description="Helical" evidence="6">
    <location>
        <begin position="321"/>
        <end position="343"/>
    </location>
</feature>
<feature type="transmembrane region" description="Helical" evidence="6">
    <location>
        <begin position="197"/>
        <end position="222"/>
    </location>
</feature>
<keyword evidence="3 6" id="KW-1133">Transmembrane helix</keyword>
<feature type="compositionally biased region" description="Polar residues" evidence="5">
    <location>
        <begin position="1"/>
        <end position="18"/>
    </location>
</feature>
<dbReference type="Proteomes" id="UP001500307">
    <property type="component" value="Unassembled WGS sequence"/>
</dbReference>
<comment type="subcellular location">
    <subcellularLocation>
        <location evidence="1">Membrane</location>
        <topology evidence="1">Multi-pass membrane protein</topology>
    </subcellularLocation>
</comment>
<dbReference type="InterPro" id="IPR004695">
    <property type="entry name" value="SLAC1/Mae1/Ssu1/TehA"/>
</dbReference>